<dbReference type="GO" id="GO:0004497">
    <property type="term" value="F:monooxygenase activity"/>
    <property type="evidence" value="ECO:0007669"/>
    <property type="project" value="TreeGrafter"/>
</dbReference>
<dbReference type="AlphaFoldDB" id="A0A9X3E0R1"/>
<dbReference type="EMBL" id="JAPKNK010000002">
    <property type="protein sequence ID" value="MCX5569026.1"/>
    <property type="molecule type" value="Genomic_DNA"/>
</dbReference>
<dbReference type="RefSeq" id="WP_266337980.1">
    <property type="nucleotide sequence ID" value="NZ_JAPKNK010000002.1"/>
</dbReference>
<evidence type="ECO:0000259" key="2">
    <source>
        <dbReference type="Pfam" id="PF07992"/>
    </source>
</evidence>
<dbReference type="PRINTS" id="PR00368">
    <property type="entry name" value="FADPNR"/>
</dbReference>
<name>A0A9X3E0R1_9HYPH</name>
<dbReference type="SUPFAM" id="SSF51905">
    <property type="entry name" value="FAD/NAD(P)-binding domain"/>
    <property type="match status" value="1"/>
</dbReference>
<dbReference type="Gene3D" id="3.50.50.60">
    <property type="entry name" value="FAD/NAD(P)-binding domain"/>
    <property type="match status" value="1"/>
</dbReference>
<protein>
    <submittedName>
        <fullName evidence="3">NAD(P)/FAD-dependent oxidoreductase</fullName>
    </submittedName>
</protein>
<dbReference type="Pfam" id="PF07992">
    <property type="entry name" value="Pyr_redox_2"/>
    <property type="match status" value="1"/>
</dbReference>
<dbReference type="InterPro" id="IPR050982">
    <property type="entry name" value="Auxin_biosynth/cation_transpt"/>
</dbReference>
<dbReference type="PANTHER" id="PTHR43539:SF91">
    <property type="entry name" value="FAD-DEPENDENT URATE HYDROXYLASE"/>
    <property type="match status" value="1"/>
</dbReference>
<sequence>MTQEARDLDELAQRARFELDCVNYPAREWVRPREADGRPVHDVVIVGGGQNGLSLAFRLLRDRVTNIRVLDRSPSGFSGPWVTYARMHTLRTPKTVSGPELGIAALSVRAWYETKYGREAWAALGKIPRGDWNDYLEWLRRTAGIDTTHDAEVVGIQPRDDGYLAIETRIAGTVETILARNVVLATGIEGSGRWAVPAMIEKALPRERYAHTSEAIDFEALRGKRVAVLGAGASAFDNAATALEHGAASVDLFARRRALPRINPNRWIEFAGFMRHFGDLDDARRWSFMRHFLGMNQPPPQDTFERCARFDEFDLHLGSPFESVDFDGRSVRLKTPRGVFECDFLIVGTGFVIDLANRPETAGFADKIALWSDRFEPEPGEADATLAGYPYLTGSFQFTEKVPGSAPWLKNIYSHTFGAMASLGGAAGISQLKFSTDRIALGITRQLFLDDADEYLPSLKAYDVAELDTSAFDAARAVRQTKVA</sequence>
<dbReference type="PANTHER" id="PTHR43539">
    <property type="entry name" value="FLAVIN-BINDING MONOOXYGENASE-LIKE PROTEIN (AFU_ORTHOLOGUE AFUA_4G09220)"/>
    <property type="match status" value="1"/>
</dbReference>
<evidence type="ECO:0000313" key="4">
    <source>
        <dbReference type="Proteomes" id="UP001144805"/>
    </source>
</evidence>
<evidence type="ECO:0000313" key="3">
    <source>
        <dbReference type="EMBL" id="MCX5569026.1"/>
    </source>
</evidence>
<reference evidence="3" key="1">
    <citation type="submission" date="2022-11" db="EMBL/GenBank/DDBJ databases">
        <title>Biodiversity and phylogenetic relationships of bacteria.</title>
        <authorList>
            <person name="Machado R.A.R."/>
            <person name="Bhat A."/>
            <person name="Loulou A."/>
            <person name="Kallel S."/>
        </authorList>
    </citation>
    <scope>NUCLEOTIDE SEQUENCE</scope>
    <source>
        <strain evidence="3">K-TC2</strain>
    </source>
</reference>
<comment type="caution">
    <text evidence="3">The sequence shown here is derived from an EMBL/GenBank/DDBJ whole genome shotgun (WGS) entry which is preliminary data.</text>
</comment>
<evidence type="ECO:0000256" key="1">
    <source>
        <dbReference type="ARBA" id="ARBA00023002"/>
    </source>
</evidence>
<dbReference type="Proteomes" id="UP001144805">
    <property type="component" value="Unassembled WGS sequence"/>
</dbReference>
<keyword evidence="1" id="KW-0560">Oxidoreductase</keyword>
<gene>
    <name evidence="3" type="ORF">OSH07_07450</name>
</gene>
<dbReference type="InterPro" id="IPR036188">
    <property type="entry name" value="FAD/NAD-bd_sf"/>
</dbReference>
<proteinExistence type="predicted"/>
<keyword evidence="4" id="KW-1185">Reference proteome</keyword>
<accession>A0A9X3E0R1</accession>
<dbReference type="GO" id="GO:0050660">
    <property type="term" value="F:flavin adenine dinucleotide binding"/>
    <property type="evidence" value="ECO:0007669"/>
    <property type="project" value="TreeGrafter"/>
</dbReference>
<organism evidence="3 4">
    <name type="scientific">Kaistia nematophila</name>
    <dbReference type="NCBI Taxonomy" id="2994654"/>
    <lineage>
        <taxon>Bacteria</taxon>
        <taxon>Pseudomonadati</taxon>
        <taxon>Pseudomonadota</taxon>
        <taxon>Alphaproteobacteria</taxon>
        <taxon>Hyphomicrobiales</taxon>
        <taxon>Kaistiaceae</taxon>
        <taxon>Kaistia</taxon>
    </lineage>
</organism>
<dbReference type="InterPro" id="IPR023753">
    <property type="entry name" value="FAD/NAD-binding_dom"/>
</dbReference>
<feature type="domain" description="FAD/NAD(P)-binding" evidence="2">
    <location>
        <begin position="41"/>
        <end position="282"/>
    </location>
</feature>